<evidence type="ECO:0000313" key="4">
    <source>
        <dbReference type="Proteomes" id="UP001066276"/>
    </source>
</evidence>
<dbReference type="InterPro" id="IPR001909">
    <property type="entry name" value="KRAB"/>
</dbReference>
<dbReference type="InterPro" id="IPR036051">
    <property type="entry name" value="KRAB_dom_sf"/>
</dbReference>
<dbReference type="AlphaFoldDB" id="A0AAV7RLJ3"/>
<evidence type="ECO:0000256" key="1">
    <source>
        <dbReference type="SAM" id="MobiDB-lite"/>
    </source>
</evidence>
<proteinExistence type="predicted"/>
<organism evidence="3 4">
    <name type="scientific">Pleurodeles waltl</name>
    <name type="common">Iberian ribbed newt</name>
    <dbReference type="NCBI Taxonomy" id="8319"/>
    <lineage>
        <taxon>Eukaryota</taxon>
        <taxon>Metazoa</taxon>
        <taxon>Chordata</taxon>
        <taxon>Craniata</taxon>
        <taxon>Vertebrata</taxon>
        <taxon>Euteleostomi</taxon>
        <taxon>Amphibia</taxon>
        <taxon>Batrachia</taxon>
        <taxon>Caudata</taxon>
        <taxon>Salamandroidea</taxon>
        <taxon>Salamandridae</taxon>
        <taxon>Pleurodelinae</taxon>
        <taxon>Pleurodeles</taxon>
    </lineage>
</organism>
<dbReference type="PANTHER" id="PTHR23232:SF118">
    <property type="entry name" value="ZINC FINGER PROTEIN 746"/>
    <property type="match status" value="1"/>
</dbReference>
<dbReference type="Gene3D" id="6.10.140.140">
    <property type="match status" value="1"/>
</dbReference>
<reference evidence="3" key="1">
    <citation type="journal article" date="2022" name="bioRxiv">
        <title>Sequencing and chromosome-scale assembly of the giantPleurodeles waltlgenome.</title>
        <authorList>
            <person name="Brown T."/>
            <person name="Elewa A."/>
            <person name="Iarovenko S."/>
            <person name="Subramanian E."/>
            <person name="Araus A.J."/>
            <person name="Petzold A."/>
            <person name="Susuki M."/>
            <person name="Suzuki K.-i.T."/>
            <person name="Hayashi T."/>
            <person name="Toyoda A."/>
            <person name="Oliveira C."/>
            <person name="Osipova E."/>
            <person name="Leigh N.D."/>
            <person name="Simon A."/>
            <person name="Yun M.H."/>
        </authorList>
    </citation>
    <scope>NUCLEOTIDE SEQUENCE</scope>
    <source>
        <strain evidence="3">20211129_DDA</strain>
        <tissue evidence="3">Liver</tissue>
    </source>
</reference>
<dbReference type="SMART" id="SM00349">
    <property type="entry name" value="KRAB"/>
    <property type="match status" value="1"/>
</dbReference>
<feature type="domain" description="KRAB" evidence="2">
    <location>
        <begin position="45"/>
        <end position="116"/>
    </location>
</feature>
<dbReference type="Proteomes" id="UP001066276">
    <property type="component" value="Chromosome 5"/>
</dbReference>
<dbReference type="PROSITE" id="PS50805">
    <property type="entry name" value="KRAB"/>
    <property type="match status" value="1"/>
</dbReference>
<name>A0AAV7RLJ3_PLEWA</name>
<comment type="caution">
    <text evidence="3">The sequence shown here is derived from an EMBL/GenBank/DDBJ whole genome shotgun (WGS) entry which is preliminary data.</text>
</comment>
<dbReference type="EMBL" id="JANPWB010000009">
    <property type="protein sequence ID" value="KAJ1153659.1"/>
    <property type="molecule type" value="Genomic_DNA"/>
</dbReference>
<dbReference type="SUPFAM" id="SSF109640">
    <property type="entry name" value="KRAB domain (Kruppel-associated box)"/>
    <property type="match status" value="1"/>
</dbReference>
<evidence type="ECO:0000259" key="2">
    <source>
        <dbReference type="PROSITE" id="PS50805"/>
    </source>
</evidence>
<dbReference type="InterPro" id="IPR050169">
    <property type="entry name" value="Krueppel_C2H2_ZnF"/>
</dbReference>
<dbReference type="PANTHER" id="PTHR23232">
    <property type="entry name" value="KRAB DOMAIN C2H2 ZINC FINGER"/>
    <property type="match status" value="1"/>
</dbReference>
<evidence type="ECO:0000313" key="3">
    <source>
        <dbReference type="EMBL" id="KAJ1153659.1"/>
    </source>
</evidence>
<feature type="region of interest" description="Disordered" evidence="1">
    <location>
        <begin position="106"/>
        <end position="157"/>
    </location>
</feature>
<keyword evidence="4" id="KW-1185">Reference proteome</keyword>
<sequence length="301" mass="34206">MYFTPPGLIAVERGSPLASHPTSRLEIPGRRAGGLRRRPYVVAPVTFRDVAAYFSEEEWKLLRNWQKELYKNVMKEIQQAFISLGPRIAASVFSLRAKEKEDIFQVDSEKRHGADPSPGPRIGSSGFLPKTKEKEELAPVDSERTNTTGHPLSGVGNNSDLLFRKKVAKVPNVKLLPASDRREGNDFNTVFSMTKCKKSLEVEKELENTFVDHSEGHSNPGPHSAVVSFRIKEEGDMNPVDFQSTERRDIINCSRDPSSRKRRFRTGELDDWRWQIGLQKMLLTSSGRSTPKRSRNRRKPF</sequence>
<dbReference type="GO" id="GO:0006355">
    <property type="term" value="P:regulation of DNA-templated transcription"/>
    <property type="evidence" value="ECO:0007669"/>
    <property type="project" value="InterPro"/>
</dbReference>
<feature type="compositionally biased region" description="Basic and acidic residues" evidence="1">
    <location>
        <begin position="130"/>
        <end position="144"/>
    </location>
</feature>
<gene>
    <name evidence="3" type="ORF">NDU88_006418</name>
</gene>
<dbReference type="Pfam" id="PF01352">
    <property type="entry name" value="KRAB"/>
    <property type="match status" value="1"/>
</dbReference>
<protein>
    <recommendedName>
        <fullName evidence="2">KRAB domain-containing protein</fullName>
    </recommendedName>
</protein>
<dbReference type="CDD" id="cd07765">
    <property type="entry name" value="KRAB_A-box"/>
    <property type="match status" value="1"/>
</dbReference>
<accession>A0AAV7RLJ3</accession>
<feature type="compositionally biased region" description="Polar residues" evidence="1">
    <location>
        <begin position="145"/>
        <end position="157"/>
    </location>
</feature>